<dbReference type="RefSeq" id="WP_183510661.1">
    <property type="nucleotide sequence ID" value="NZ_BAABGK010000090.1"/>
</dbReference>
<protein>
    <recommendedName>
        <fullName evidence="4">DNA/RNA endonuclease G</fullName>
    </recommendedName>
</protein>
<keyword evidence="3" id="KW-1185">Reference proteome</keyword>
<reference evidence="2 3" key="1">
    <citation type="submission" date="2020-08" db="EMBL/GenBank/DDBJ databases">
        <title>Sequencing the genomes of 1000 actinobacteria strains.</title>
        <authorList>
            <person name="Klenk H.-P."/>
        </authorList>
    </citation>
    <scope>NUCLEOTIDE SEQUENCE [LARGE SCALE GENOMIC DNA]</scope>
    <source>
        <strain evidence="2 3">DSM 22826</strain>
    </source>
</reference>
<evidence type="ECO:0008006" key="4">
    <source>
        <dbReference type="Google" id="ProtNLM"/>
    </source>
</evidence>
<evidence type="ECO:0000256" key="1">
    <source>
        <dbReference type="SAM" id="Phobius"/>
    </source>
</evidence>
<feature type="transmembrane region" description="Helical" evidence="1">
    <location>
        <begin position="21"/>
        <end position="40"/>
    </location>
</feature>
<sequence>MSAPDRTLARIIRREMHSSRSLAAIIVALGLLFLILWFGVETALAGLRLPALWARPSTVLQAAASLTDVQPVLLVVGGALIALVGLFLILAAVLPGSLARRRLESDRCAVVVDDSVIATAVAQRVSQLAGIDPRQIRVLVGSRELIVNVVPSSGLQNRQEAIRTAAMQALQPHGLELPVKVNISKKGVIGS</sequence>
<proteinExistence type="predicted"/>
<evidence type="ECO:0000313" key="3">
    <source>
        <dbReference type="Proteomes" id="UP000523000"/>
    </source>
</evidence>
<dbReference type="Proteomes" id="UP000523000">
    <property type="component" value="Unassembled WGS sequence"/>
</dbReference>
<organism evidence="2 3">
    <name type="scientific">Paeniglutamicibacter cryotolerans</name>
    <dbReference type="NCBI Taxonomy" id="670079"/>
    <lineage>
        <taxon>Bacteria</taxon>
        <taxon>Bacillati</taxon>
        <taxon>Actinomycetota</taxon>
        <taxon>Actinomycetes</taxon>
        <taxon>Micrococcales</taxon>
        <taxon>Micrococcaceae</taxon>
        <taxon>Paeniglutamicibacter</taxon>
    </lineage>
</organism>
<accession>A0A839QLC8</accession>
<keyword evidence="1" id="KW-0812">Transmembrane</keyword>
<keyword evidence="1" id="KW-1133">Transmembrane helix</keyword>
<name>A0A839QLC8_9MICC</name>
<comment type="caution">
    <text evidence="2">The sequence shown here is derived from an EMBL/GenBank/DDBJ whole genome shotgun (WGS) entry which is preliminary data.</text>
</comment>
<feature type="transmembrane region" description="Helical" evidence="1">
    <location>
        <begin position="72"/>
        <end position="94"/>
    </location>
</feature>
<evidence type="ECO:0000313" key="2">
    <source>
        <dbReference type="EMBL" id="MBB2995395.1"/>
    </source>
</evidence>
<dbReference type="EMBL" id="JACHVS010000001">
    <property type="protein sequence ID" value="MBB2995395.1"/>
    <property type="molecule type" value="Genomic_DNA"/>
</dbReference>
<dbReference type="AlphaFoldDB" id="A0A839QLC8"/>
<gene>
    <name evidence="2" type="ORF">E9229_001586</name>
</gene>
<keyword evidence="1" id="KW-0472">Membrane</keyword>